<proteinExistence type="inferred from homology"/>
<evidence type="ECO:0000256" key="3">
    <source>
        <dbReference type="ARBA" id="ARBA00022729"/>
    </source>
</evidence>
<keyword evidence="8" id="KW-1185">Reference proteome</keyword>
<evidence type="ECO:0000256" key="1">
    <source>
        <dbReference type="ARBA" id="ARBA00010062"/>
    </source>
</evidence>
<dbReference type="Gene3D" id="1.10.10.10">
    <property type="entry name" value="Winged helix-like DNA-binding domain superfamily/Winged helix DNA-binding domain"/>
    <property type="match status" value="1"/>
</dbReference>
<dbReference type="Gene3D" id="3.40.50.2300">
    <property type="match status" value="2"/>
</dbReference>
<name>A0A5S4FJZ5_9ACTN</name>
<dbReference type="InterPro" id="IPR000709">
    <property type="entry name" value="Leu_Ile_Val-bd"/>
</dbReference>
<dbReference type="EMBL" id="VCKX01000305">
    <property type="protein sequence ID" value="TMR21056.1"/>
    <property type="molecule type" value="Genomic_DNA"/>
</dbReference>
<dbReference type="InterPro" id="IPR036388">
    <property type="entry name" value="WH-like_DNA-bd_sf"/>
</dbReference>
<evidence type="ECO:0000256" key="2">
    <source>
        <dbReference type="ARBA" id="ARBA00022448"/>
    </source>
</evidence>
<evidence type="ECO:0000313" key="7">
    <source>
        <dbReference type="EMBL" id="TMR21056.1"/>
    </source>
</evidence>
<dbReference type="SMART" id="SM00421">
    <property type="entry name" value="HTH_LUXR"/>
    <property type="match status" value="1"/>
</dbReference>
<dbReference type="SUPFAM" id="SSF53822">
    <property type="entry name" value="Periplasmic binding protein-like I"/>
    <property type="match status" value="1"/>
</dbReference>
<comment type="similarity">
    <text evidence="1">Belongs to the leucine-binding protein family.</text>
</comment>
<keyword evidence="3" id="KW-0732">Signal</keyword>
<dbReference type="InterPro" id="IPR016032">
    <property type="entry name" value="Sig_transdc_resp-reg_C-effctor"/>
</dbReference>
<sequence length="606" mass="65054">MEMLHRPRYEEASGPLPGMARVSADGTVERLDGVGADLRGRPLLARAATALLRSGRDAVTFMAVERSAEPEAERPSERSAERSPDRDALWVHVSMTVARETGDVMVSAAEVAPPYELTPRELDVLTLLAGGLTNTAVAGYLGTSPRTVSKQVESVLAKLGQATRSGVAAFAVDHGLLRLPVPGGCPELTALAVGAVDRLMREPGPLPRFATAGVAPRRPATPYEIGLLLPLVGASSEDGEQMRRGAELAVEELNARGGVAGRPVRTHVSAVDSLDADSVTAGLAELAARQVPAIVGGYLLTDERASYELAADYGAPYLNIGTSDLQAEWVRDEPGRFGRIFQTGPTRGNYGRGFARFLEGVRLRRPSVGFVETTMPDTQTFSEETARLVGRAGLGIDFLVRLEPPHDDWSRALRAIREHAPGAVMVTHHVPEQAAAFQRAFAQEPSPTLVYMVYTPAVPQFLELAGQAAEGVVWATVTGRYGDSRGRAFAERFARRYGAAPGRSVASAAYDQINLLALAWSAHGRPHDFGLVARDLRTIVYRGVNGAYDLDRGGQTSVAFPDEIPDPSLGQAHLVFQIQGGRHRVIGPTPYAEGTFRQPPWMNAQQ</sequence>
<dbReference type="GO" id="GO:0006355">
    <property type="term" value="P:regulation of DNA-templated transcription"/>
    <property type="evidence" value="ECO:0007669"/>
    <property type="project" value="InterPro"/>
</dbReference>
<dbReference type="InterPro" id="IPR028082">
    <property type="entry name" value="Peripla_BP_I"/>
</dbReference>
<dbReference type="GO" id="GO:0006865">
    <property type="term" value="P:amino acid transport"/>
    <property type="evidence" value="ECO:0007669"/>
    <property type="project" value="UniProtKB-KW"/>
</dbReference>
<reference evidence="7 8" key="1">
    <citation type="submission" date="2019-05" db="EMBL/GenBank/DDBJ databases">
        <title>Draft genome sequence of Nonomuraea zeae DSM 100528.</title>
        <authorList>
            <person name="Saricaoglu S."/>
            <person name="Isik K."/>
        </authorList>
    </citation>
    <scope>NUCLEOTIDE SEQUENCE [LARGE SCALE GENOMIC DNA]</scope>
    <source>
        <strain evidence="7 8">DSM 100528</strain>
    </source>
</reference>
<dbReference type="PRINTS" id="PR00337">
    <property type="entry name" value="LEUILEVALBP"/>
</dbReference>
<dbReference type="PRINTS" id="PR00038">
    <property type="entry name" value="HTHLUXR"/>
</dbReference>
<accession>A0A5S4FJZ5</accession>
<dbReference type="InterPro" id="IPR051010">
    <property type="entry name" value="BCAA_transport"/>
</dbReference>
<dbReference type="SUPFAM" id="SSF46894">
    <property type="entry name" value="C-terminal effector domain of the bipartite response regulators"/>
    <property type="match status" value="1"/>
</dbReference>
<feature type="domain" description="HTH luxR-type" evidence="6">
    <location>
        <begin position="110"/>
        <end position="175"/>
    </location>
</feature>
<comment type="caution">
    <text evidence="7">The sequence shown here is derived from an EMBL/GenBank/DDBJ whole genome shotgun (WGS) entry which is preliminary data.</text>
</comment>
<dbReference type="InterPro" id="IPR000792">
    <property type="entry name" value="Tscrpt_reg_LuxR_C"/>
</dbReference>
<evidence type="ECO:0000259" key="6">
    <source>
        <dbReference type="PROSITE" id="PS50043"/>
    </source>
</evidence>
<dbReference type="PROSITE" id="PS50043">
    <property type="entry name" value="HTH_LUXR_2"/>
    <property type="match status" value="1"/>
</dbReference>
<dbReference type="OrthoDB" id="7337537at2"/>
<keyword evidence="2" id="KW-0813">Transport</keyword>
<dbReference type="InterPro" id="IPR028081">
    <property type="entry name" value="Leu-bd"/>
</dbReference>
<dbReference type="Pfam" id="PF13458">
    <property type="entry name" value="Peripla_BP_6"/>
    <property type="match status" value="1"/>
</dbReference>
<dbReference type="GO" id="GO:0003677">
    <property type="term" value="F:DNA binding"/>
    <property type="evidence" value="ECO:0007669"/>
    <property type="project" value="InterPro"/>
</dbReference>
<organism evidence="7 8">
    <name type="scientific">Nonomuraea zeae</name>
    <dbReference type="NCBI Taxonomy" id="1642303"/>
    <lineage>
        <taxon>Bacteria</taxon>
        <taxon>Bacillati</taxon>
        <taxon>Actinomycetota</taxon>
        <taxon>Actinomycetes</taxon>
        <taxon>Streptosporangiales</taxon>
        <taxon>Streptosporangiaceae</taxon>
        <taxon>Nonomuraea</taxon>
    </lineage>
</organism>
<feature type="region of interest" description="Disordered" evidence="5">
    <location>
        <begin position="66"/>
        <end position="85"/>
    </location>
</feature>
<gene>
    <name evidence="7" type="ORF">ETD85_51445</name>
</gene>
<dbReference type="CDD" id="cd06170">
    <property type="entry name" value="LuxR_C_like"/>
    <property type="match status" value="1"/>
</dbReference>
<keyword evidence="4" id="KW-0029">Amino-acid transport</keyword>
<dbReference type="AlphaFoldDB" id="A0A5S4FJZ5"/>
<protein>
    <recommendedName>
        <fullName evidence="6">HTH luxR-type domain-containing protein</fullName>
    </recommendedName>
</protein>
<dbReference type="Proteomes" id="UP000306628">
    <property type="component" value="Unassembled WGS sequence"/>
</dbReference>
<dbReference type="Pfam" id="PF00196">
    <property type="entry name" value="GerE"/>
    <property type="match status" value="1"/>
</dbReference>
<evidence type="ECO:0000313" key="8">
    <source>
        <dbReference type="Proteomes" id="UP000306628"/>
    </source>
</evidence>
<evidence type="ECO:0000256" key="5">
    <source>
        <dbReference type="SAM" id="MobiDB-lite"/>
    </source>
</evidence>
<evidence type="ECO:0000256" key="4">
    <source>
        <dbReference type="ARBA" id="ARBA00022970"/>
    </source>
</evidence>
<dbReference type="PANTHER" id="PTHR30483">
    <property type="entry name" value="LEUCINE-SPECIFIC-BINDING PROTEIN"/>
    <property type="match status" value="1"/>
</dbReference>
<dbReference type="PANTHER" id="PTHR30483:SF6">
    <property type="entry name" value="PERIPLASMIC BINDING PROTEIN OF ABC TRANSPORTER FOR NATURAL AMINO ACIDS"/>
    <property type="match status" value="1"/>
</dbReference>